<keyword evidence="3" id="KW-1185">Reference proteome</keyword>
<sequence length="157" mass="17197">MSLESLYQEIILEHSKQRSGEHLVEVPNGRCSADNHQYNPTCGDEINLRLVLAQEPQDGEQVIESVSWEGDGCSISMAAASVLSEMAPGMTVGELQHHVDAFRQMLRSRGQITLDEEEYGDMAAFSGVSKFMARVKCAMLSWVAAEEAAREAAGKHA</sequence>
<dbReference type="RefSeq" id="WP_128087556.1">
    <property type="nucleotide sequence ID" value="NZ_CBDEQU010000085.1"/>
</dbReference>
<name>A0A2Z5QYK9_9MICC</name>
<dbReference type="GeneID" id="93861330"/>
<dbReference type="KEGG" id="raj:RA11412_1137"/>
<evidence type="ECO:0000313" key="3">
    <source>
        <dbReference type="Proteomes" id="UP000250241"/>
    </source>
</evidence>
<evidence type="ECO:0000259" key="1">
    <source>
        <dbReference type="Pfam" id="PF01592"/>
    </source>
</evidence>
<dbReference type="GO" id="GO:0051536">
    <property type="term" value="F:iron-sulfur cluster binding"/>
    <property type="evidence" value="ECO:0007669"/>
    <property type="project" value="InterPro"/>
</dbReference>
<dbReference type="GO" id="GO:0005506">
    <property type="term" value="F:iron ion binding"/>
    <property type="evidence" value="ECO:0007669"/>
    <property type="project" value="InterPro"/>
</dbReference>
<dbReference type="NCBIfam" id="TIGR01994">
    <property type="entry name" value="SUF_scaf_2"/>
    <property type="match status" value="1"/>
</dbReference>
<dbReference type="InterPro" id="IPR002871">
    <property type="entry name" value="NIF_FeS_clus_asmbl_NifU_N"/>
</dbReference>
<gene>
    <name evidence="2" type="ORF">RA11412_1137</name>
</gene>
<dbReference type="GO" id="GO:0016226">
    <property type="term" value="P:iron-sulfur cluster assembly"/>
    <property type="evidence" value="ECO:0007669"/>
    <property type="project" value="InterPro"/>
</dbReference>
<feature type="domain" description="NIF system FeS cluster assembly NifU N-terminal" evidence="1">
    <location>
        <begin position="36"/>
        <end position="137"/>
    </location>
</feature>
<dbReference type="EMBL" id="AP017895">
    <property type="protein sequence ID" value="BAV87436.1"/>
    <property type="molecule type" value="Genomic_DNA"/>
</dbReference>
<protein>
    <submittedName>
        <fullName evidence="2">Putative iron-sulfur cluster assembly scaffold protein</fullName>
    </submittedName>
</protein>
<evidence type="ECO:0000313" key="2">
    <source>
        <dbReference type="EMBL" id="BAV87436.1"/>
    </source>
</evidence>
<dbReference type="AlphaFoldDB" id="A0A2Z5QYK9"/>
<accession>A0A2Z5QYK9</accession>
<dbReference type="SUPFAM" id="SSF82649">
    <property type="entry name" value="SufE/NifU"/>
    <property type="match status" value="1"/>
</dbReference>
<organism evidence="2 3">
    <name type="scientific">Rothia aeria</name>
    <dbReference type="NCBI Taxonomy" id="172042"/>
    <lineage>
        <taxon>Bacteria</taxon>
        <taxon>Bacillati</taxon>
        <taxon>Actinomycetota</taxon>
        <taxon>Actinomycetes</taxon>
        <taxon>Micrococcales</taxon>
        <taxon>Micrococcaceae</taxon>
        <taxon>Rothia</taxon>
    </lineage>
</organism>
<dbReference type="Pfam" id="PF01592">
    <property type="entry name" value="NifU_N"/>
    <property type="match status" value="1"/>
</dbReference>
<dbReference type="Proteomes" id="UP000250241">
    <property type="component" value="Chromosome"/>
</dbReference>
<dbReference type="Gene3D" id="3.90.1010.10">
    <property type="match status" value="1"/>
</dbReference>
<proteinExistence type="predicted"/>
<reference evidence="2 3" key="1">
    <citation type="submission" date="2016-10" db="EMBL/GenBank/DDBJ databases">
        <title>Genome sequence of Rothia aeria strain JCM11412.</title>
        <authorList>
            <person name="Nambu T."/>
        </authorList>
    </citation>
    <scope>NUCLEOTIDE SEQUENCE [LARGE SCALE GENOMIC DNA]</scope>
    <source>
        <strain evidence="2 3">JCM 11412</strain>
    </source>
</reference>
<dbReference type="CDD" id="cd06664">
    <property type="entry name" value="IscU_like"/>
    <property type="match status" value="1"/>
</dbReference>